<name>A0AC60QX12_IXOPE</name>
<evidence type="ECO:0000313" key="1">
    <source>
        <dbReference type="EMBL" id="KAG0443353.1"/>
    </source>
</evidence>
<reference evidence="1 2" key="1">
    <citation type="journal article" date="2020" name="Cell">
        <title>Large-Scale Comparative Analyses of Tick Genomes Elucidate Their Genetic Diversity and Vector Capacities.</title>
        <authorList>
            <consortium name="Tick Genome and Microbiome Consortium (TIGMIC)"/>
            <person name="Jia N."/>
            <person name="Wang J."/>
            <person name="Shi W."/>
            <person name="Du L."/>
            <person name="Sun Y."/>
            <person name="Zhan W."/>
            <person name="Jiang J.F."/>
            <person name="Wang Q."/>
            <person name="Zhang B."/>
            <person name="Ji P."/>
            <person name="Bell-Sakyi L."/>
            <person name="Cui X.M."/>
            <person name="Yuan T.T."/>
            <person name="Jiang B.G."/>
            <person name="Yang W.F."/>
            <person name="Lam T.T."/>
            <person name="Chang Q.C."/>
            <person name="Ding S.J."/>
            <person name="Wang X.J."/>
            <person name="Zhu J.G."/>
            <person name="Ruan X.D."/>
            <person name="Zhao L."/>
            <person name="Wei J.T."/>
            <person name="Ye R.Z."/>
            <person name="Que T.C."/>
            <person name="Du C.H."/>
            <person name="Zhou Y.H."/>
            <person name="Cheng J.X."/>
            <person name="Dai P.F."/>
            <person name="Guo W.B."/>
            <person name="Han X.H."/>
            <person name="Huang E.J."/>
            <person name="Li L.F."/>
            <person name="Wei W."/>
            <person name="Gao Y.C."/>
            <person name="Liu J.Z."/>
            <person name="Shao H.Z."/>
            <person name="Wang X."/>
            <person name="Wang C.C."/>
            <person name="Yang T.C."/>
            <person name="Huo Q.B."/>
            <person name="Li W."/>
            <person name="Chen H.Y."/>
            <person name="Chen S.E."/>
            <person name="Zhou L.G."/>
            <person name="Ni X.B."/>
            <person name="Tian J.H."/>
            <person name="Sheng Y."/>
            <person name="Liu T."/>
            <person name="Pan Y.S."/>
            <person name="Xia L.Y."/>
            <person name="Li J."/>
            <person name="Zhao F."/>
            <person name="Cao W.C."/>
        </authorList>
    </citation>
    <scope>NUCLEOTIDE SEQUENCE [LARGE SCALE GENOMIC DNA]</scope>
    <source>
        <strain evidence="1">Iper-2018</strain>
    </source>
</reference>
<accession>A0AC60QX12</accession>
<dbReference type="EMBL" id="JABSTQ010003546">
    <property type="protein sequence ID" value="KAG0443353.1"/>
    <property type="molecule type" value="Genomic_DNA"/>
</dbReference>
<comment type="caution">
    <text evidence="1">The sequence shown here is derived from an EMBL/GenBank/DDBJ whole genome shotgun (WGS) entry which is preliminary data.</text>
</comment>
<keyword evidence="2" id="KW-1185">Reference proteome</keyword>
<organism evidence="1 2">
    <name type="scientific">Ixodes persulcatus</name>
    <name type="common">Taiga tick</name>
    <dbReference type="NCBI Taxonomy" id="34615"/>
    <lineage>
        <taxon>Eukaryota</taxon>
        <taxon>Metazoa</taxon>
        <taxon>Ecdysozoa</taxon>
        <taxon>Arthropoda</taxon>
        <taxon>Chelicerata</taxon>
        <taxon>Arachnida</taxon>
        <taxon>Acari</taxon>
        <taxon>Parasitiformes</taxon>
        <taxon>Ixodida</taxon>
        <taxon>Ixodoidea</taxon>
        <taxon>Ixodidae</taxon>
        <taxon>Ixodinae</taxon>
        <taxon>Ixodes</taxon>
    </lineage>
</organism>
<protein>
    <submittedName>
        <fullName evidence="1">Uncharacterized protein</fullName>
    </submittedName>
</protein>
<proteinExistence type="predicted"/>
<gene>
    <name evidence="1" type="ORF">HPB47_015011</name>
</gene>
<dbReference type="Proteomes" id="UP000805193">
    <property type="component" value="Unassembled WGS sequence"/>
</dbReference>
<sequence>MKVRAILACGRRSSNPFIPGHLTEAEVPQPPSTADSSPSTHFSGAFGTSSSAVPTAQGPSTSSSGRSRSSFFRLQLCRLAQSRLFLVRPARTPPIQTLRVHVQTLARVRRPLLLFLRVPFQLAVPFPSPRVLQGSWKRPQTTAGPKPAGHPAAPRLLLRVLPVTVRQCWCRHL</sequence>
<evidence type="ECO:0000313" key="2">
    <source>
        <dbReference type="Proteomes" id="UP000805193"/>
    </source>
</evidence>